<evidence type="ECO:0000256" key="3">
    <source>
        <dbReference type="ARBA" id="ARBA00022691"/>
    </source>
</evidence>
<comment type="cofactor">
    <cofactor evidence="1">
        <name>pyridoxal 5'-phosphate</name>
        <dbReference type="ChEBI" id="CHEBI:597326"/>
    </cofactor>
</comment>
<keyword evidence="6" id="KW-0408">Iron</keyword>
<dbReference type="InterPro" id="IPR003739">
    <property type="entry name" value="Lys_aminomutase/Glu_NH3_mut"/>
</dbReference>
<dbReference type="OrthoDB" id="5396721at2759"/>
<keyword evidence="2" id="KW-0004">4Fe-4S</keyword>
<dbReference type="PANTHER" id="PTHR30538:SF0">
    <property type="entry name" value="L-LYSINE 2,3-AMINOMUTASE AQ_1632-RELATED"/>
    <property type="match status" value="1"/>
</dbReference>
<dbReference type="PANTHER" id="PTHR30538">
    <property type="entry name" value="LYSINE 2,3-AMINOMUTASE-RELATED"/>
    <property type="match status" value="1"/>
</dbReference>
<evidence type="ECO:0000256" key="5">
    <source>
        <dbReference type="ARBA" id="ARBA00022898"/>
    </source>
</evidence>
<evidence type="ECO:0000256" key="2">
    <source>
        <dbReference type="ARBA" id="ARBA00022485"/>
    </source>
</evidence>
<reference evidence="8 9" key="1">
    <citation type="submission" date="2018-05" db="EMBL/GenBank/DDBJ databases">
        <title>Whole genome sequencing for identification of molecular markers to develop diagnostic detection tools for the regulated plant pathogen Lachnellula willkommii.</title>
        <authorList>
            <person name="Giroux E."/>
            <person name="Bilodeau G."/>
        </authorList>
    </citation>
    <scope>NUCLEOTIDE SEQUENCE [LARGE SCALE GENOMIC DNA]</scope>
    <source>
        <strain evidence="8 9">CBS 625.97</strain>
    </source>
</reference>
<evidence type="ECO:0000256" key="4">
    <source>
        <dbReference type="ARBA" id="ARBA00022723"/>
    </source>
</evidence>
<evidence type="ECO:0000313" key="9">
    <source>
        <dbReference type="Proteomes" id="UP000481288"/>
    </source>
</evidence>
<keyword evidence="3" id="KW-0949">S-adenosyl-L-methionine</keyword>
<keyword evidence="4" id="KW-0479">Metal-binding</keyword>
<keyword evidence="5" id="KW-0663">Pyridoxal phosphate</keyword>
<evidence type="ECO:0000313" key="8">
    <source>
        <dbReference type="EMBL" id="TVY55952.1"/>
    </source>
</evidence>
<dbReference type="EMBL" id="QGMG01000197">
    <property type="protein sequence ID" value="TVY55952.1"/>
    <property type="molecule type" value="Genomic_DNA"/>
</dbReference>
<dbReference type="AlphaFoldDB" id="A0A7D8UUT0"/>
<comment type="caution">
    <text evidence="8">The sequence shown here is derived from an EMBL/GenBank/DDBJ whole genome shotgun (WGS) entry which is preliminary data.</text>
</comment>
<evidence type="ECO:0000256" key="1">
    <source>
        <dbReference type="ARBA" id="ARBA00001933"/>
    </source>
</evidence>
<dbReference type="SFLD" id="SFLDS00029">
    <property type="entry name" value="Radical_SAM"/>
    <property type="match status" value="1"/>
</dbReference>
<dbReference type="GO" id="GO:0046872">
    <property type="term" value="F:metal ion binding"/>
    <property type="evidence" value="ECO:0007669"/>
    <property type="project" value="UniProtKB-KW"/>
</dbReference>
<dbReference type="SUPFAM" id="SSF102114">
    <property type="entry name" value="Radical SAM enzymes"/>
    <property type="match status" value="1"/>
</dbReference>
<dbReference type="InterPro" id="IPR013785">
    <property type="entry name" value="Aldolase_TIM"/>
</dbReference>
<dbReference type="GO" id="GO:0051539">
    <property type="term" value="F:4 iron, 4 sulfur cluster binding"/>
    <property type="evidence" value="ECO:0007669"/>
    <property type="project" value="UniProtKB-KW"/>
</dbReference>
<protein>
    <submittedName>
        <fullName evidence="8">L-lysine 2,3-aminomutase</fullName>
    </submittedName>
</protein>
<accession>A0A7D8UUT0</accession>
<dbReference type="InterPro" id="IPR058240">
    <property type="entry name" value="rSAM_sf"/>
</dbReference>
<dbReference type="SFLD" id="SFLDG01070">
    <property type="entry name" value="PLP-dependent"/>
    <property type="match status" value="1"/>
</dbReference>
<dbReference type="Gene3D" id="3.20.20.70">
    <property type="entry name" value="Aldolase class I"/>
    <property type="match status" value="1"/>
</dbReference>
<organism evidence="8 9">
    <name type="scientific">Lachnellula cervina</name>
    <dbReference type="NCBI Taxonomy" id="1316786"/>
    <lineage>
        <taxon>Eukaryota</taxon>
        <taxon>Fungi</taxon>
        <taxon>Dikarya</taxon>
        <taxon>Ascomycota</taxon>
        <taxon>Pezizomycotina</taxon>
        <taxon>Leotiomycetes</taxon>
        <taxon>Helotiales</taxon>
        <taxon>Lachnaceae</taxon>
        <taxon>Lachnellula</taxon>
    </lineage>
</organism>
<evidence type="ECO:0000256" key="6">
    <source>
        <dbReference type="ARBA" id="ARBA00023004"/>
    </source>
</evidence>
<keyword evidence="7" id="KW-0411">Iron-sulfur</keyword>
<gene>
    <name evidence="8" type="primary">kamA_0</name>
    <name evidence="8" type="ORF">LCER1_G003440</name>
</gene>
<evidence type="ECO:0000256" key="7">
    <source>
        <dbReference type="ARBA" id="ARBA00023014"/>
    </source>
</evidence>
<sequence length="529" mass="59647">MFSTRRTTAISSLLTRNRSSINLVRTYISPLAKAAIRRLQTGFVPNDVESIITGLTIGDELQSGRSDLIWPSPRPIIPSGAMQKVGIVPLYHYGSRFERVRYWQDIPGWRQVAEQQFLSYGWNTKTDIHGKDQLASFLNQVLPDNIPRNTVFNHTMTRKAFVEDVIAGFDAASMSIWLKPHIMSLINWSNPLDDPLRRQYIPMESTLLPNHPKLLLNSLHKSLDSPCHGLIHWYPDKVLFLATSVCPLYCRYCTRSYAIAEASIKASPAHTNAYWNTAIEYIKDNPAIQDIEIGEDSYYLTPEQLKFIGEALLNIDHVRRFHFTTRGLAATPSRILDPNDTWTDELIQISKLGRKMGKHVAIQTHFNHPNEFSWVTREAAQKLFANGVTVLNQSVLLRGVNDSVSTMSTLIRELADCNIKPYYVYQCDMAKGVEDLRTPLSTILHLETQLRGSTAGFSMPQFVVNLPGGGGKRLSASHKSYDRTTGISTFVAPAVKGQRNENEVYEYFDPVHSLPDLEPLSRGLVFGGI</sequence>
<proteinExistence type="predicted"/>
<dbReference type="GO" id="GO:0003824">
    <property type="term" value="F:catalytic activity"/>
    <property type="evidence" value="ECO:0007669"/>
    <property type="project" value="InterPro"/>
</dbReference>
<dbReference type="InterPro" id="IPR007197">
    <property type="entry name" value="rSAM"/>
</dbReference>
<keyword evidence="9" id="KW-1185">Reference proteome</keyword>
<name>A0A7D8UUT0_9HELO</name>
<dbReference type="Proteomes" id="UP000481288">
    <property type="component" value="Unassembled WGS sequence"/>
</dbReference>